<reference evidence="1" key="1">
    <citation type="journal article" date="2020" name="G3 (Bethesda)">
        <title>High-Quality Assemblies for Three Invasive Social Wasps from the &lt;i&gt;Vespula&lt;/i&gt; Genus.</title>
        <authorList>
            <person name="Harrop T.W.R."/>
            <person name="Guhlin J."/>
            <person name="McLaughlin G.M."/>
            <person name="Permina E."/>
            <person name="Stockwell P."/>
            <person name="Gilligan J."/>
            <person name="Le Lec M.F."/>
            <person name="Gruber M.A.M."/>
            <person name="Quinn O."/>
            <person name="Lovegrove M."/>
            <person name="Duncan E.J."/>
            <person name="Remnant E.J."/>
            <person name="Van Eeckhoven J."/>
            <person name="Graham B."/>
            <person name="Knapp R.A."/>
            <person name="Langford K.W."/>
            <person name="Kronenberg Z."/>
            <person name="Press M.O."/>
            <person name="Eacker S.M."/>
            <person name="Wilson-Rankin E.E."/>
            <person name="Purcell J."/>
            <person name="Lester P.J."/>
            <person name="Dearden P.K."/>
        </authorList>
    </citation>
    <scope>NUCLEOTIDE SEQUENCE</scope>
    <source>
        <strain evidence="1">Volc-1</strain>
    </source>
</reference>
<gene>
    <name evidence="1" type="ORF">H0235_017583</name>
</gene>
<dbReference type="AlphaFoldDB" id="A0A834JRW6"/>
<keyword evidence="2" id="KW-1185">Reference proteome</keyword>
<sequence>MVIRSMLCLWNGFMMSTRVFLLISGTLNLLTLAILKNFALHIVRYLLYQIVKTAEEAGAAHEFITNLPRDMKPKTLDCENSRVVQEAVGKSNKRMNIVSNCS</sequence>
<dbReference type="EMBL" id="JACSDY010000023">
    <property type="protein sequence ID" value="KAF7390421.1"/>
    <property type="molecule type" value="Genomic_DNA"/>
</dbReference>
<evidence type="ECO:0000313" key="2">
    <source>
        <dbReference type="Proteomes" id="UP000600918"/>
    </source>
</evidence>
<evidence type="ECO:0000313" key="1">
    <source>
        <dbReference type="EMBL" id="KAF7390421.1"/>
    </source>
</evidence>
<organism evidence="1 2">
    <name type="scientific">Vespula pensylvanica</name>
    <name type="common">Western yellow jacket</name>
    <name type="synonym">Wasp</name>
    <dbReference type="NCBI Taxonomy" id="30213"/>
    <lineage>
        <taxon>Eukaryota</taxon>
        <taxon>Metazoa</taxon>
        <taxon>Ecdysozoa</taxon>
        <taxon>Arthropoda</taxon>
        <taxon>Hexapoda</taxon>
        <taxon>Insecta</taxon>
        <taxon>Pterygota</taxon>
        <taxon>Neoptera</taxon>
        <taxon>Endopterygota</taxon>
        <taxon>Hymenoptera</taxon>
        <taxon>Apocrita</taxon>
        <taxon>Aculeata</taxon>
        <taxon>Vespoidea</taxon>
        <taxon>Vespidae</taxon>
        <taxon>Vespinae</taxon>
        <taxon>Vespula</taxon>
    </lineage>
</organism>
<protein>
    <submittedName>
        <fullName evidence="1">Uncharacterized protein</fullName>
    </submittedName>
</protein>
<comment type="caution">
    <text evidence="1">The sequence shown here is derived from an EMBL/GenBank/DDBJ whole genome shotgun (WGS) entry which is preliminary data.</text>
</comment>
<proteinExistence type="predicted"/>
<dbReference type="Proteomes" id="UP000600918">
    <property type="component" value="Unassembled WGS sequence"/>
</dbReference>
<accession>A0A834JRW6</accession>
<name>A0A834JRW6_VESPE</name>